<evidence type="ECO:0000256" key="1">
    <source>
        <dbReference type="SAM" id="Phobius"/>
    </source>
</evidence>
<keyword evidence="4" id="KW-1185">Reference proteome</keyword>
<dbReference type="EMBL" id="JAPWGY010000002">
    <property type="protein sequence ID" value="MCZ4280590.1"/>
    <property type="molecule type" value="Genomic_DNA"/>
</dbReference>
<sequence>MTDMTATDVSVASSSYSGLYKAVWRWHFYAGLLVLPFMISLAVTGALYLFDDELDAVLYRSQLQVEQVVDAKVSHADLVAAALTAVPEGKSFSYAPPATETSSARVGVKDSTGERLFVYVNPYSAEVLGVIPREGHIMRMISKIHSLAYFGKVANYVIELVACWAIMLTITGIYLWWPRGQAGGVVTVRGTPKKRLFWRDTHAVLGLFTAGFIAFLAMTGLPWSVWWGAEANKLAAESGLGYPPALWDEVPSSTVPSAEVMETTSWSLENAPMPLSTVTGAGVSPISLDTAVSTFNQLAITPGYSIDLPSGAEGVYSASIFPDLVENQRMIHLDQYSGQPIIDLHYADYGPVAKVMEWGINVHMGQEFGLVNQLVLLLACLSIVMLAVSGAVMWWKRRPAGGLGAPRIPADYRIARGVLLIALALCLIFPLMGASLIVALIIDFVITRVSGRKAA</sequence>
<keyword evidence="1" id="KW-1133">Transmembrane helix</keyword>
<dbReference type="PANTHER" id="PTHR34219:SF1">
    <property type="entry name" value="PEPSY DOMAIN-CONTAINING PROTEIN"/>
    <property type="match status" value="1"/>
</dbReference>
<feature type="transmembrane region" description="Helical" evidence="1">
    <location>
        <begin position="415"/>
        <end position="446"/>
    </location>
</feature>
<protein>
    <submittedName>
        <fullName evidence="3">PepSY domain-containing protein</fullName>
    </submittedName>
</protein>
<feature type="transmembrane region" description="Helical" evidence="1">
    <location>
        <begin position="203"/>
        <end position="226"/>
    </location>
</feature>
<gene>
    <name evidence="3" type="ORF">O4H49_07360</name>
</gene>
<feature type="transmembrane region" description="Helical" evidence="1">
    <location>
        <begin position="374"/>
        <end position="395"/>
    </location>
</feature>
<feature type="transmembrane region" description="Helical" evidence="1">
    <location>
        <begin position="26"/>
        <end position="50"/>
    </location>
</feature>
<keyword evidence="1" id="KW-0472">Membrane</keyword>
<name>A0ABT4LI36_9PROT</name>
<dbReference type="Pfam" id="PF03929">
    <property type="entry name" value="PepSY_TM"/>
    <property type="match status" value="1"/>
</dbReference>
<dbReference type="PANTHER" id="PTHR34219">
    <property type="entry name" value="IRON-REGULATED INNER MEMBRANE PROTEIN-RELATED"/>
    <property type="match status" value="1"/>
</dbReference>
<dbReference type="InterPro" id="IPR005625">
    <property type="entry name" value="PepSY-ass_TM"/>
</dbReference>
<evidence type="ECO:0000313" key="3">
    <source>
        <dbReference type="EMBL" id="MCZ4280590.1"/>
    </source>
</evidence>
<evidence type="ECO:0000313" key="4">
    <source>
        <dbReference type="Proteomes" id="UP001069802"/>
    </source>
</evidence>
<accession>A0ABT4LI36</accession>
<reference evidence="3" key="1">
    <citation type="submission" date="2022-12" db="EMBL/GenBank/DDBJ databases">
        <title>Bacterial isolates from different developmental stages of Nematostella vectensis.</title>
        <authorList>
            <person name="Fraune S."/>
        </authorList>
    </citation>
    <scope>NUCLEOTIDE SEQUENCE</scope>
    <source>
        <strain evidence="3">G21630-S1</strain>
    </source>
</reference>
<dbReference type="Proteomes" id="UP001069802">
    <property type="component" value="Unassembled WGS sequence"/>
</dbReference>
<feature type="domain" description="PepSY" evidence="2">
    <location>
        <begin position="72"/>
        <end position="130"/>
    </location>
</feature>
<organism evidence="3 4">
    <name type="scientific">Kiloniella laminariae</name>
    <dbReference type="NCBI Taxonomy" id="454162"/>
    <lineage>
        <taxon>Bacteria</taxon>
        <taxon>Pseudomonadati</taxon>
        <taxon>Pseudomonadota</taxon>
        <taxon>Alphaproteobacteria</taxon>
        <taxon>Rhodospirillales</taxon>
        <taxon>Kiloniellaceae</taxon>
        <taxon>Kiloniella</taxon>
    </lineage>
</organism>
<dbReference type="RefSeq" id="WP_269422776.1">
    <property type="nucleotide sequence ID" value="NZ_JAPWGY010000002.1"/>
</dbReference>
<comment type="caution">
    <text evidence="3">The sequence shown here is derived from an EMBL/GenBank/DDBJ whole genome shotgun (WGS) entry which is preliminary data.</text>
</comment>
<dbReference type="Pfam" id="PF03413">
    <property type="entry name" value="PepSY"/>
    <property type="match status" value="1"/>
</dbReference>
<feature type="transmembrane region" description="Helical" evidence="1">
    <location>
        <begin position="153"/>
        <end position="177"/>
    </location>
</feature>
<evidence type="ECO:0000259" key="2">
    <source>
        <dbReference type="Pfam" id="PF03413"/>
    </source>
</evidence>
<dbReference type="InterPro" id="IPR025711">
    <property type="entry name" value="PepSY"/>
</dbReference>
<proteinExistence type="predicted"/>
<keyword evidence="1" id="KW-0812">Transmembrane</keyword>